<dbReference type="EMBL" id="PKTG01000045">
    <property type="protein sequence ID" value="PLX18951.1"/>
    <property type="molecule type" value="Genomic_DNA"/>
</dbReference>
<evidence type="ECO:0000256" key="5">
    <source>
        <dbReference type="ARBA" id="ARBA00011738"/>
    </source>
</evidence>
<dbReference type="CDD" id="cd02012">
    <property type="entry name" value="TPP_TK"/>
    <property type="match status" value="1"/>
</dbReference>
<comment type="cofactor">
    <cofactor evidence="1">
        <name>Ca(2+)</name>
        <dbReference type="ChEBI" id="CHEBI:29108"/>
    </cofactor>
</comment>
<accession>A0A2N5ZK10</accession>
<evidence type="ECO:0000256" key="10">
    <source>
        <dbReference type="ARBA" id="ARBA00022842"/>
    </source>
</evidence>
<dbReference type="InterPro" id="IPR055152">
    <property type="entry name" value="Transketolase-like_C_2"/>
</dbReference>
<evidence type="ECO:0000256" key="18">
    <source>
        <dbReference type="PIRSR" id="PIRSR605478-5"/>
    </source>
</evidence>
<reference evidence="20 21" key="1">
    <citation type="submission" date="2017-11" db="EMBL/GenBank/DDBJ databases">
        <title>Genome-resolved metagenomics identifies genetic mobility, metabolic interactions, and unexpected diversity in perchlorate-reducing communities.</title>
        <authorList>
            <person name="Barnum T.P."/>
            <person name="Figueroa I.A."/>
            <person name="Carlstrom C.I."/>
            <person name="Lucas L.N."/>
            <person name="Engelbrektson A.L."/>
            <person name="Coates J.D."/>
        </authorList>
    </citation>
    <scope>NUCLEOTIDE SEQUENCE [LARGE SCALE GENOMIC DNA]</scope>
    <source>
        <strain evidence="20">BM706</strain>
    </source>
</reference>
<dbReference type="SUPFAM" id="SSF52922">
    <property type="entry name" value="TK C-terminal domain-like"/>
    <property type="match status" value="1"/>
</dbReference>
<keyword evidence="9" id="KW-0106">Calcium</keyword>
<dbReference type="AlphaFoldDB" id="A0A2N5ZK10"/>
<keyword evidence="8 17" id="KW-0479">Metal-binding</keyword>
<keyword evidence="7" id="KW-0808">Transferase</keyword>
<evidence type="ECO:0000256" key="3">
    <source>
        <dbReference type="ARBA" id="ARBA00001941"/>
    </source>
</evidence>
<dbReference type="Pfam" id="PF22613">
    <property type="entry name" value="Transketolase_C_1"/>
    <property type="match status" value="1"/>
</dbReference>
<feature type="binding site" evidence="16">
    <location>
        <position position="263"/>
    </location>
    <ligand>
        <name>thiamine diphosphate</name>
        <dbReference type="ChEBI" id="CHEBI:58937"/>
    </ligand>
</feature>
<evidence type="ECO:0000256" key="9">
    <source>
        <dbReference type="ARBA" id="ARBA00022837"/>
    </source>
</evidence>
<feature type="binding site" evidence="15">
    <location>
        <position position="475"/>
    </location>
    <ligand>
        <name>substrate</name>
    </ligand>
</feature>
<feature type="site" description="Important for catalytic activity" evidence="18">
    <location>
        <position position="263"/>
    </location>
</feature>
<feature type="binding site" evidence="15">
    <location>
        <position position="471"/>
    </location>
    <ligand>
        <name>substrate</name>
    </ligand>
</feature>
<evidence type="ECO:0000256" key="7">
    <source>
        <dbReference type="ARBA" id="ARBA00022679"/>
    </source>
</evidence>
<evidence type="ECO:0000256" key="15">
    <source>
        <dbReference type="PIRSR" id="PIRSR605478-2"/>
    </source>
</evidence>
<feature type="binding site" evidence="16">
    <location>
        <begin position="117"/>
        <end position="119"/>
    </location>
    <ligand>
        <name>thiamine diphosphate</name>
        <dbReference type="ChEBI" id="CHEBI:58937"/>
    </ligand>
</feature>
<keyword evidence="10 17" id="KW-0460">Magnesium</keyword>
<dbReference type="FunFam" id="3.40.50.970:FF:000004">
    <property type="entry name" value="Transketolase"/>
    <property type="match status" value="1"/>
</dbReference>
<feature type="binding site" evidence="15">
    <location>
        <position position="263"/>
    </location>
    <ligand>
        <name>substrate</name>
    </ligand>
</feature>
<dbReference type="InterPro" id="IPR005475">
    <property type="entry name" value="Transketolase-like_Pyr-bd"/>
</dbReference>
<evidence type="ECO:0000256" key="14">
    <source>
        <dbReference type="PIRSR" id="PIRSR605478-1"/>
    </source>
</evidence>
<dbReference type="InterPro" id="IPR029061">
    <property type="entry name" value="THDP-binding"/>
</dbReference>
<evidence type="ECO:0000256" key="1">
    <source>
        <dbReference type="ARBA" id="ARBA00001913"/>
    </source>
</evidence>
<evidence type="ECO:0000256" key="16">
    <source>
        <dbReference type="PIRSR" id="PIRSR605478-3"/>
    </source>
</evidence>
<feature type="binding site" evidence="15">
    <location>
        <position position="357"/>
    </location>
    <ligand>
        <name>substrate</name>
    </ligand>
</feature>
<proteinExistence type="inferred from homology"/>
<keyword evidence="11 16" id="KW-0786">Thiamine pyrophosphate</keyword>
<evidence type="ECO:0000259" key="19">
    <source>
        <dbReference type="SMART" id="SM00861"/>
    </source>
</evidence>
<dbReference type="Pfam" id="PF02779">
    <property type="entry name" value="Transket_pyr"/>
    <property type="match status" value="1"/>
</dbReference>
<dbReference type="InterPro" id="IPR033247">
    <property type="entry name" value="Transketolase_fam"/>
</dbReference>
<dbReference type="GO" id="GO:0006098">
    <property type="term" value="P:pentose-phosphate shunt"/>
    <property type="evidence" value="ECO:0007669"/>
    <property type="project" value="TreeGrafter"/>
</dbReference>
<comment type="catalytic activity">
    <reaction evidence="12">
        <text>D-sedoheptulose 7-phosphate + D-glyceraldehyde 3-phosphate = aldehydo-D-ribose 5-phosphate + D-xylulose 5-phosphate</text>
        <dbReference type="Rhea" id="RHEA:10508"/>
        <dbReference type="ChEBI" id="CHEBI:57483"/>
        <dbReference type="ChEBI" id="CHEBI:57737"/>
        <dbReference type="ChEBI" id="CHEBI:58273"/>
        <dbReference type="ChEBI" id="CHEBI:59776"/>
        <dbReference type="EC" id="2.2.1.1"/>
    </reaction>
</comment>
<dbReference type="FunFam" id="3.40.50.970:FF:000045">
    <property type="entry name" value="Transketolase"/>
    <property type="match status" value="1"/>
</dbReference>
<evidence type="ECO:0000256" key="8">
    <source>
        <dbReference type="ARBA" id="ARBA00022723"/>
    </source>
</evidence>
<feature type="binding site" evidence="15">
    <location>
        <position position="463"/>
    </location>
    <ligand>
        <name>substrate</name>
    </ligand>
</feature>
<dbReference type="InterPro" id="IPR005474">
    <property type="entry name" value="Transketolase_N"/>
</dbReference>
<feature type="site" description="Important for catalytic activity" evidence="18">
    <location>
        <position position="29"/>
    </location>
</feature>
<dbReference type="SUPFAM" id="SSF52518">
    <property type="entry name" value="Thiamin diphosphate-binding fold (THDP-binding)"/>
    <property type="match status" value="2"/>
</dbReference>
<dbReference type="PROSITE" id="PS00801">
    <property type="entry name" value="TRANSKETOLASE_1"/>
    <property type="match status" value="1"/>
</dbReference>
<evidence type="ECO:0000256" key="6">
    <source>
        <dbReference type="ARBA" id="ARBA00013152"/>
    </source>
</evidence>
<feature type="binding site" evidence="17">
    <location>
        <position position="190"/>
    </location>
    <ligand>
        <name>Mg(2+)</name>
        <dbReference type="ChEBI" id="CHEBI:18420"/>
    </ligand>
</feature>
<evidence type="ECO:0000313" key="20">
    <source>
        <dbReference type="EMBL" id="PLX18951.1"/>
    </source>
</evidence>
<feature type="binding site" evidence="15">
    <location>
        <position position="384"/>
    </location>
    <ligand>
        <name>substrate</name>
    </ligand>
</feature>
<feature type="domain" description="Transketolase-like pyrimidine-binding" evidence="19">
    <location>
        <begin position="354"/>
        <end position="526"/>
    </location>
</feature>
<evidence type="ECO:0000256" key="17">
    <source>
        <dbReference type="PIRSR" id="PIRSR605478-4"/>
    </source>
</evidence>
<dbReference type="InterPro" id="IPR005478">
    <property type="entry name" value="Transketolase_bac-like"/>
</dbReference>
<dbReference type="PANTHER" id="PTHR43522">
    <property type="entry name" value="TRANSKETOLASE"/>
    <property type="match status" value="1"/>
</dbReference>
<feature type="binding site" evidence="17">
    <location>
        <position position="158"/>
    </location>
    <ligand>
        <name>Mg(2+)</name>
        <dbReference type="ChEBI" id="CHEBI:18420"/>
    </ligand>
</feature>
<dbReference type="InterPro" id="IPR009014">
    <property type="entry name" value="Transketo_C/PFOR_II"/>
</dbReference>
<evidence type="ECO:0000256" key="11">
    <source>
        <dbReference type="ARBA" id="ARBA00023052"/>
    </source>
</evidence>
<comment type="cofactor">
    <cofactor evidence="16">
        <name>thiamine diphosphate</name>
        <dbReference type="ChEBI" id="CHEBI:58937"/>
    </cofactor>
    <text evidence="16">Binds 1 thiamine pyrophosphate per subunit. During the reaction, the substrate forms a covalent intermediate with the cofactor.</text>
</comment>
<feature type="active site" description="Proton donor" evidence="14">
    <location>
        <position position="411"/>
    </location>
</feature>
<evidence type="ECO:0000256" key="13">
    <source>
        <dbReference type="NCBIfam" id="TIGR00232"/>
    </source>
</evidence>
<gene>
    <name evidence="20" type="primary">tkt</name>
    <name evidence="20" type="ORF">C0601_03355</name>
</gene>
<comment type="cofactor">
    <cofactor evidence="2">
        <name>Mn(2+)</name>
        <dbReference type="ChEBI" id="CHEBI:29035"/>
    </cofactor>
</comment>
<comment type="caution">
    <text evidence="20">The sequence shown here is derived from an EMBL/GenBank/DDBJ whole genome shotgun (WGS) entry which is preliminary data.</text>
</comment>
<dbReference type="SMART" id="SM00861">
    <property type="entry name" value="Transket_pyr"/>
    <property type="match status" value="1"/>
</dbReference>
<evidence type="ECO:0000256" key="4">
    <source>
        <dbReference type="ARBA" id="ARBA00007131"/>
    </source>
</evidence>
<evidence type="ECO:0000256" key="2">
    <source>
        <dbReference type="ARBA" id="ARBA00001936"/>
    </source>
</evidence>
<evidence type="ECO:0000256" key="12">
    <source>
        <dbReference type="ARBA" id="ARBA00049473"/>
    </source>
</evidence>
<comment type="cofactor">
    <cofactor evidence="3">
        <name>Co(2+)</name>
        <dbReference type="ChEBI" id="CHEBI:48828"/>
    </cofactor>
</comment>
<comment type="cofactor">
    <cofactor evidence="17">
        <name>Mg(2+)</name>
        <dbReference type="ChEBI" id="CHEBI:18420"/>
    </cofactor>
    <text evidence="17">Binds 1 Mg(2+) ion per subunit. Can also utilize other divalent metal cations, such as Ca(2+), Mn(2+) and Co(2+).</text>
</comment>
<dbReference type="InterPro" id="IPR049557">
    <property type="entry name" value="Transketolase_CS"/>
</dbReference>
<organism evidence="20 21">
    <name type="scientific">Muiribacterium halophilum</name>
    <dbReference type="NCBI Taxonomy" id="2053465"/>
    <lineage>
        <taxon>Bacteria</taxon>
        <taxon>Candidatus Muiribacteriota</taxon>
        <taxon>Candidatus Muiribacteriia</taxon>
        <taxon>Candidatus Muiribacteriales</taxon>
        <taxon>Candidatus Muiribacteriaceae</taxon>
        <taxon>Candidatus Muiribacterium</taxon>
    </lineage>
</organism>
<dbReference type="GO" id="GO:0004802">
    <property type="term" value="F:transketolase activity"/>
    <property type="evidence" value="ECO:0007669"/>
    <property type="project" value="UniProtKB-UniRule"/>
</dbReference>
<dbReference type="Gene3D" id="3.40.50.970">
    <property type="match status" value="2"/>
</dbReference>
<feature type="binding site" evidence="17">
    <location>
        <position position="188"/>
    </location>
    <ligand>
        <name>Mg(2+)</name>
        <dbReference type="ChEBI" id="CHEBI:18420"/>
    </ligand>
</feature>
<name>A0A2N5ZK10_MUIH1</name>
<dbReference type="PANTHER" id="PTHR43522:SF2">
    <property type="entry name" value="TRANSKETOLASE 1-RELATED"/>
    <property type="match status" value="1"/>
</dbReference>
<feature type="binding site" evidence="15">
    <location>
        <position position="521"/>
    </location>
    <ligand>
        <name>substrate</name>
    </ligand>
</feature>
<feature type="binding site" evidence="16">
    <location>
        <position position="188"/>
    </location>
    <ligand>
        <name>thiamine diphosphate</name>
        <dbReference type="ChEBI" id="CHEBI:58937"/>
    </ligand>
</feature>
<dbReference type="GO" id="GO:0046872">
    <property type="term" value="F:metal ion binding"/>
    <property type="evidence" value="ECO:0007669"/>
    <property type="project" value="UniProtKB-KW"/>
</dbReference>
<feature type="binding site" evidence="16">
    <location>
        <position position="69"/>
    </location>
    <ligand>
        <name>thiamine diphosphate</name>
        <dbReference type="ChEBI" id="CHEBI:58937"/>
    </ligand>
</feature>
<evidence type="ECO:0000313" key="21">
    <source>
        <dbReference type="Proteomes" id="UP000234857"/>
    </source>
</evidence>
<dbReference type="EC" id="2.2.1.1" evidence="6 13"/>
<feature type="binding site" evidence="16">
    <location>
        <position position="159"/>
    </location>
    <ligand>
        <name>thiamine diphosphate</name>
        <dbReference type="ChEBI" id="CHEBI:58937"/>
    </ligand>
</feature>
<protein>
    <recommendedName>
        <fullName evidence="6 13">Transketolase</fullName>
        <ecNumber evidence="6 13">2.2.1.1</ecNumber>
    </recommendedName>
</protein>
<dbReference type="Proteomes" id="UP000234857">
    <property type="component" value="Unassembled WGS sequence"/>
</dbReference>
<dbReference type="Pfam" id="PF00456">
    <property type="entry name" value="Transketolase_N"/>
    <property type="match status" value="1"/>
</dbReference>
<sequence length="656" mass="73039">MIDKSKSEKAVNVIRGLAVDMINKANSGHPGLPLGAAPMAYSLYARHMRYDSKDPNWFARDRFVLSAGHGSALLYSILHTFGYDLPMDELKQFRQWGSITPGHPEYGMTPGVETTTGPLGQGFANAVGMEMAREYMAGLFDKDDIKLFDNHTFTLLGDGCMMEGVVAEAASLAGHLKLKNLIALYDDNNITIEGETKITYSDEVSKRFEAYGFEVFNVKDGNDLKEIDEAIEKAKRSERPSLIIVKTVIGYGSQNMSGTSKVHGSPLGEAEAKLTKENLGIEPDKTFYIPEDIKKHFEDISNEKNKQRKEWEKKFDTYKVNYPEQAKILDELLNGYMSKLIKPEDIAQYKEGAIATRAVGGEVLNKLAEVCPAFIGGSADLAPSTKTYLNQFEAMCPTDKKGRNIHFGIREHAMGAIVNGITVYANKHLRAYCSTFLVFSDYVRHSLRLAALMDIPSVFIFTHDSIGVGEDGPTHQPVEHIMSLRLIPNLYVIRPADANETAWLLSDAFRAVRPSCFALSRQKLPVLSRVNKDCLKGGYILSKREGATHQIIATGSEVHIAIEAAEELESKGIKANVISMPCVKLFEDQDIEYKEKVVSKEKKTYVVEAGVSRGWERYAPFENIIGIDRFGESAPEKRVMNEFGFSKENIVKRILG</sequence>
<dbReference type="CDD" id="cd07033">
    <property type="entry name" value="TPP_PYR_DXS_TK_like"/>
    <property type="match status" value="1"/>
</dbReference>
<dbReference type="Gene3D" id="3.40.50.920">
    <property type="match status" value="1"/>
</dbReference>
<dbReference type="GO" id="GO:0005829">
    <property type="term" value="C:cytosol"/>
    <property type="evidence" value="ECO:0007669"/>
    <property type="project" value="TreeGrafter"/>
</dbReference>
<comment type="subunit">
    <text evidence="5">Homodimer.</text>
</comment>
<comment type="similarity">
    <text evidence="4">Belongs to the transketolase family.</text>
</comment>
<dbReference type="NCBIfam" id="TIGR00232">
    <property type="entry name" value="tktlase_bact"/>
    <property type="match status" value="1"/>
</dbReference>
<feature type="binding site" evidence="16">
    <location>
        <position position="439"/>
    </location>
    <ligand>
        <name>thiamine diphosphate</name>
        <dbReference type="ChEBI" id="CHEBI:58937"/>
    </ligand>
</feature>
<feature type="binding site" evidence="15">
    <location>
        <position position="29"/>
    </location>
    <ligand>
        <name>substrate</name>
    </ligand>
</feature>